<proteinExistence type="predicted"/>
<keyword evidence="2" id="KW-1185">Reference proteome</keyword>
<reference evidence="1" key="1">
    <citation type="submission" date="2022-10" db="EMBL/GenBank/DDBJ databases">
        <title>Rhodococcus ferula Z13 complete genome.</title>
        <authorList>
            <person name="Long X."/>
            <person name="Zang M."/>
        </authorList>
    </citation>
    <scope>NUCLEOTIDE SEQUENCE</scope>
    <source>
        <strain evidence="1">Z13</strain>
    </source>
</reference>
<name>A0ACD4DGQ6_9NOCA</name>
<dbReference type="EMBL" id="CP107551">
    <property type="protein sequence ID" value="UYP19223.1"/>
    <property type="molecule type" value="Genomic_DNA"/>
</dbReference>
<protein>
    <submittedName>
        <fullName evidence="1">Uncharacterized protein</fullName>
    </submittedName>
</protein>
<dbReference type="Proteomes" id="UP001156484">
    <property type="component" value="Chromosome"/>
</dbReference>
<sequence>MTTVVPRSRARMLRDTTSSAQVEALLILAVATVLVTRLYLHLTGYPQVGGANLHIAHVLWGGLLMVIALFVSLTFIGRGPHRAAVLLGGIGFGLFLDEVGKFVTKTNDYFYKPAVAIMYVVVVLLLVLNRTIHSRRGLTTDEYLTNAALTVTEGLARGVTPTARDQAMVQLDRAREGGADPVVVGQIEALLERCREARPSSSVLVSAMPLRMPERLQGIRGVRVAAALLTVFSIGILLNAAVTLERDLAARSADLMTLIQLVASAVTVLLCVTGSIALRRDYRWSIRALRAAALITVFVVDVIDFAIEEFGALVNVAVGAAALSVFSHYQRQVSRHEALADTA</sequence>
<gene>
    <name evidence="1" type="ORF">OED52_01155</name>
</gene>
<organism evidence="1 2">
    <name type="scientific">Rhodococcus sacchari</name>
    <dbReference type="NCBI Taxonomy" id="2962047"/>
    <lineage>
        <taxon>Bacteria</taxon>
        <taxon>Bacillati</taxon>
        <taxon>Actinomycetota</taxon>
        <taxon>Actinomycetes</taxon>
        <taxon>Mycobacteriales</taxon>
        <taxon>Nocardiaceae</taxon>
        <taxon>Rhodococcus</taxon>
    </lineage>
</organism>
<evidence type="ECO:0000313" key="2">
    <source>
        <dbReference type="Proteomes" id="UP001156484"/>
    </source>
</evidence>
<evidence type="ECO:0000313" key="1">
    <source>
        <dbReference type="EMBL" id="UYP19223.1"/>
    </source>
</evidence>
<accession>A0ACD4DGQ6</accession>